<accession>A0ABT4XV19</accession>
<keyword evidence="6" id="KW-1185">Reference proteome</keyword>
<organism evidence="5 6">
    <name type="scientific">Thalassococcus lentus</name>
    <dbReference type="NCBI Taxonomy" id="1210524"/>
    <lineage>
        <taxon>Bacteria</taxon>
        <taxon>Pseudomonadati</taxon>
        <taxon>Pseudomonadota</taxon>
        <taxon>Alphaproteobacteria</taxon>
        <taxon>Rhodobacterales</taxon>
        <taxon>Roseobacteraceae</taxon>
        <taxon>Thalassococcus</taxon>
    </lineage>
</organism>
<keyword evidence="1" id="KW-0175">Coiled coil</keyword>
<dbReference type="Gene3D" id="3.40.50.1460">
    <property type="match status" value="1"/>
</dbReference>
<dbReference type="SUPFAM" id="SSF52129">
    <property type="entry name" value="Caspase-like"/>
    <property type="match status" value="1"/>
</dbReference>
<dbReference type="InterPro" id="IPR002477">
    <property type="entry name" value="Peptidoglycan-bd-like"/>
</dbReference>
<dbReference type="Pfam" id="PF00656">
    <property type="entry name" value="Peptidase_C14"/>
    <property type="match status" value="1"/>
</dbReference>
<dbReference type="Proteomes" id="UP001210720">
    <property type="component" value="Unassembled WGS sequence"/>
</dbReference>
<feature type="chain" id="PRO_5046704301" evidence="2">
    <location>
        <begin position="33"/>
        <end position="581"/>
    </location>
</feature>
<evidence type="ECO:0000313" key="6">
    <source>
        <dbReference type="Proteomes" id="UP001210720"/>
    </source>
</evidence>
<dbReference type="Pfam" id="PF01471">
    <property type="entry name" value="PG_binding_1"/>
    <property type="match status" value="2"/>
</dbReference>
<evidence type="ECO:0000256" key="2">
    <source>
        <dbReference type="SAM" id="SignalP"/>
    </source>
</evidence>
<name>A0ABT4XV19_9RHOB</name>
<evidence type="ECO:0000259" key="3">
    <source>
        <dbReference type="Pfam" id="PF00656"/>
    </source>
</evidence>
<evidence type="ECO:0000313" key="5">
    <source>
        <dbReference type="EMBL" id="MDA7425813.1"/>
    </source>
</evidence>
<feature type="domain" description="Peptidase C14 caspase" evidence="3">
    <location>
        <begin position="36"/>
        <end position="153"/>
    </location>
</feature>
<evidence type="ECO:0000259" key="4">
    <source>
        <dbReference type="Pfam" id="PF01471"/>
    </source>
</evidence>
<feature type="domain" description="Peptidoglycan binding-like" evidence="4">
    <location>
        <begin position="523"/>
        <end position="571"/>
    </location>
</feature>
<keyword evidence="2" id="KW-0732">Signal</keyword>
<evidence type="ECO:0000256" key="1">
    <source>
        <dbReference type="SAM" id="Coils"/>
    </source>
</evidence>
<dbReference type="SUPFAM" id="SSF47090">
    <property type="entry name" value="PGBD-like"/>
    <property type="match status" value="2"/>
</dbReference>
<feature type="domain" description="Peptidoglycan binding-like" evidence="4">
    <location>
        <begin position="323"/>
        <end position="376"/>
    </location>
</feature>
<dbReference type="InterPro" id="IPR011600">
    <property type="entry name" value="Pept_C14_caspase"/>
</dbReference>
<protein>
    <submittedName>
        <fullName evidence="5">Peptidoglycan-binding protein</fullName>
    </submittedName>
</protein>
<reference evidence="5 6" key="1">
    <citation type="submission" date="2023-01" db="EMBL/GenBank/DDBJ databases">
        <title>Thalassococcus onchidii sp. nov., isolated from a marine invertebrate from the South China Sea.</title>
        <authorList>
            <person name="Xu S."/>
            <person name="Liu Z."/>
            <person name="Xu Y."/>
        </authorList>
    </citation>
    <scope>NUCLEOTIDE SEQUENCE [LARGE SCALE GENOMIC DNA]</scope>
    <source>
        <strain evidence="5 6">KCTC 32084</strain>
    </source>
</reference>
<feature type="signal peptide" evidence="2">
    <location>
        <begin position="1"/>
        <end position="32"/>
    </location>
</feature>
<gene>
    <name evidence="5" type="ORF">PFY00_13855</name>
</gene>
<dbReference type="InterPro" id="IPR036366">
    <property type="entry name" value="PGBDSf"/>
</dbReference>
<feature type="coiled-coil region" evidence="1">
    <location>
        <begin position="484"/>
        <end position="511"/>
    </location>
</feature>
<dbReference type="InterPro" id="IPR029030">
    <property type="entry name" value="Caspase-like_dom_sf"/>
</dbReference>
<comment type="caution">
    <text evidence="5">The sequence shown here is derived from an EMBL/GenBank/DDBJ whole genome shotgun (WGS) entry which is preliminary data.</text>
</comment>
<dbReference type="EMBL" id="JAQIOY010000004">
    <property type="protein sequence ID" value="MDA7425813.1"/>
    <property type="molecule type" value="Genomic_DNA"/>
</dbReference>
<sequence length="581" mass="63723">MFYAKSGRAGAIRGLAGVSLALGLGGATAALAEGDALVIGNSGYEGLQLLTGAFQIERTLERLDNRGFETEVARDGNSRDMRVSFLKFVEGIDADTESLVVVLRGAFVHGASDAYLLPVEQDIPENPGRILTSSLSLDSVMTVLAAYPGRAFLVLGEEAQDADYGAFLEAGLGDLDIPQGVTVVRGPGADVMRFAATDMLSRGRPLSSTVRRYEIDLLGYAPKDITIVPARDDAAATGQVDADAGEQQPDADDLAAAARAAEAADNAAWRLAQQADTLVGYQTYLQGHPQGQHAAAARQRIKAIDDEPFYQDRRTEERLELSRDARRDIQRDLTILGYNTRGIDGIFGRGTRGAIQNWQRAISVRATGYLTAPQINRLDRAATARAAELEEEARLRREEQERQDRALWRQVQADPEEAALREYLERYPEGIYAQEARSLLEQIEARRAERAARADRNDWRAAREADTISAYRSYLEKRPGGAFQAEAKARIRELERAAEQEQNASRASQAERALNLNPVAKRLVEARLTQLGLKPGVVDGNFDQNTRRAIQKYQQARGIRATGYLDEETIIRLLAGGVGNR</sequence>
<dbReference type="InterPro" id="IPR036365">
    <property type="entry name" value="PGBD-like_sf"/>
</dbReference>
<proteinExistence type="predicted"/>
<dbReference type="RefSeq" id="WP_271433166.1">
    <property type="nucleotide sequence ID" value="NZ_JAQIOY010000004.1"/>
</dbReference>
<dbReference type="Gene3D" id="1.10.101.10">
    <property type="entry name" value="PGBD-like superfamily/PGBD"/>
    <property type="match status" value="2"/>
</dbReference>